<feature type="transmembrane region" description="Helical" evidence="2">
    <location>
        <begin position="5"/>
        <end position="23"/>
    </location>
</feature>
<feature type="region of interest" description="Disordered" evidence="1">
    <location>
        <begin position="56"/>
        <end position="109"/>
    </location>
</feature>
<evidence type="ECO:0000313" key="3">
    <source>
        <dbReference type="EMBL" id="QIN94144.1"/>
    </source>
</evidence>
<dbReference type="EMBL" id="MT024865">
    <property type="protein sequence ID" value="QIN94144.1"/>
    <property type="molecule type" value="Genomic_DNA"/>
</dbReference>
<protein>
    <submittedName>
        <fullName evidence="3">Uncharacterized protein</fullName>
    </submittedName>
</protein>
<keyword evidence="2" id="KW-0472">Membrane</keyword>
<dbReference type="RefSeq" id="YP_010652235.1">
    <property type="nucleotide sequence ID" value="NC_070785.1"/>
</dbReference>
<evidence type="ECO:0000256" key="1">
    <source>
        <dbReference type="SAM" id="MobiDB-lite"/>
    </source>
</evidence>
<evidence type="ECO:0000313" key="4">
    <source>
        <dbReference type="Proteomes" id="UP000501266"/>
    </source>
</evidence>
<feature type="compositionally biased region" description="Basic and acidic residues" evidence="1">
    <location>
        <begin position="73"/>
        <end position="83"/>
    </location>
</feature>
<accession>A0A6G8R1T4</accession>
<dbReference type="Proteomes" id="UP000501266">
    <property type="component" value="Segment"/>
</dbReference>
<keyword evidence="2" id="KW-1133">Transmembrane helix</keyword>
<proteinExistence type="predicted"/>
<name>A0A6G8R1T4_9CAUD</name>
<organism evidence="3 4">
    <name type="scientific">Streptomyces phage Wakanda</name>
    <dbReference type="NCBI Taxonomy" id="2713267"/>
    <lineage>
        <taxon>Viruses</taxon>
        <taxon>Duplodnaviria</taxon>
        <taxon>Heunggongvirae</taxon>
        <taxon>Uroviricota</taxon>
        <taxon>Caudoviricetes</taxon>
        <taxon>Stanwilliamsviridae</taxon>
        <taxon>Loccivirinae</taxon>
        <taxon>Wakandavirus</taxon>
        <taxon>Wakandavirus wakanda</taxon>
    </lineage>
</organism>
<keyword evidence="4" id="KW-1185">Reference proteome</keyword>
<sequence length="109" mass="11976">MTRRIIRVVCWVIGMVGFGLMNGNLLDQSYLAFIGGVVIAGVVYISYAPAENPCKEVQSRGPANYGSSGGRQLNREARRHPEGRTPAQKFRRVNAGKQKQGNNKAVKGW</sequence>
<dbReference type="KEGG" id="vg:77928019"/>
<evidence type="ECO:0000256" key="2">
    <source>
        <dbReference type="SAM" id="Phobius"/>
    </source>
</evidence>
<dbReference type="GeneID" id="77928019"/>
<reference evidence="3 4" key="1">
    <citation type="submission" date="2020-02" db="EMBL/GenBank/DDBJ databases">
        <authorList>
            <person name="Bullock J.N."/>
            <person name="Barnes M.L."/>
            <person name="Kankolongo K.M."/>
            <person name="Dejene B.A."/>
            <person name="Lindsay P.E."/>
            <person name="Bhuiyan S."/>
            <person name="Nayek S."/>
            <person name="Hughes L.E."/>
            <person name="Garlena R.A."/>
            <person name="Russell D.A."/>
            <person name="Pope W.H."/>
            <person name="Jacobs-Sera D."/>
            <person name="Hatfull G.F."/>
        </authorList>
    </citation>
    <scope>NUCLEOTIDE SEQUENCE [LARGE SCALE GENOMIC DNA]</scope>
</reference>
<feature type="transmembrane region" description="Helical" evidence="2">
    <location>
        <begin position="29"/>
        <end position="50"/>
    </location>
</feature>
<keyword evidence="2" id="KW-0812">Transmembrane</keyword>
<gene>
    <name evidence="3" type="primary">183</name>
    <name evidence="3" type="ORF">SEA_WAKANDA_183</name>
</gene>